<organism evidence="1 2">
    <name type="scientific">Linderina pennispora</name>
    <dbReference type="NCBI Taxonomy" id="61395"/>
    <lineage>
        <taxon>Eukaryota</taxon>
        <taxon>Fungi</taxon>
        <taxon>Fungi incertae sedis</taxon>
        <taxon>Zoopagomycota</taxon>
        <taxon>Kickxellomycotina</taxon>
        <taxon>Kickxellomycetes</taxon>
        <taxon>Kickxellales</taxon>
        <taxon>Kickxellaceae</taxon>
        <taxon>Linderina</taxon>
    </lineage>
</organism>
<dbReference type="EMBL" id="MCFD01000007">
    <property type="protein sequence ID" value="ORX69624.1"/>
    <property type="molecule type" value="Genomic_DNA"/>
</dbReference>
<reference evidence="1 2" key="1">
    <citation type="submission" date="2016-07" db="EMBL/GenBank/DDBJ databases">
        <title>Pervasive Adenine N6-methylation of Active Genes in Fungi.</title>
        <authorList>
            <consortium name="DOE Joint Genome Institute"/>
            <person name="Mondo S.J."/>
            <person name="Dannebaum R.O."/>
            <person name="Kuo R.C."/>
            <person name="Labutti K."/>
            <person name="Haridas S."/>
            <person name="Kuo A."/>
            <person name="Salamov A."/>
            <person name="Ahrendt S.R."/>
            <person name="Lipzen A."/>
            <person name="Sullivan W."/>
            <person name="Andreopoulos W.B."/>
            <person name="Clum A."/>
            <person name="Lindquist E."/>
            <person name="Daum C."/>
            <person name="Ramamoorthy G.K."/>
            <person name="Gryganskyi A."/>
            <person name="Culley D."/>
            <person name="Magnuson J.K."/>
            <person name="James T.Y."/>
            <person name="O'Malley M.A."/>
            <person name="Stajich J.E."/>
            <person name="Spatafora J.W."/>
            <person name="Visel A."/>
            <person name="Grigoriev I.V."/>
        </authorList>
    </citation>
    <scope>NUCLEOTIDE SEQUENCE [LARGE SCALE GENOMIC DNA]</scope>
    <source>
        <strain evidence="1 2">ATCC 12442</strain>
    </source>
</reference>
<dbReference type="AlphaFoldDB" id="A0A1Y1W8Y4"/>
<name>A0A1Y1W8Y4_9FUNG</name>
<dbReference type="RefSeq" id="XP_040743312.1">
    <property type="nucleotide sequence ID" value="XM_040887671.1"/>
</dbReference>
<sequence>MRVSATRTVSVMAAVSTALGAVVYYEPLTAYLPLSVISDPNQIKSQKQESSSWWYSLFGSWGRSRSARKEIPAVASPAAVLPAPGAFAQPAIPSPVPNSNIQGSTLAELPRTKQEMSEADVTNLIVSLSGPVRQYLLRALTGYQKILKTIDPKSIANVIRGPLANLRKNLEALLSEPAPQPPPHSKA</sequence>
<comment type="caution">
    <text evidence="1">The sequence shown here is derived from an EMBL/GenBank/DDBJ whole genome shotgun (WGS) entry which is preliminary data.</text>
</comment>
<gene>
    <name evidence="1" type="ORF">DL89DRAFT_267804</name>
</gene>
<protein>
    <submittedName>
        <fullName evidence="1">Uncharacterized protein</fullName>
    </submittedName>
</protein>
<proteinExistence type="predicted"/>
<dbReference type="OrthoDB" id="5597114at2759"/>
<keyword evidence="2" id="KW-1185">Reference proteome</keyword>
<evidence type="ECO:0000313" key="1">
    <source>
        <dbReference type="EMBL" id="ORX69624.1"/>
    </source>
</evidence>
<dbReference type="GeneID" id="63804319"/>
<evidence type="ECO:0000313" key="2">
    <source>
        <dbReference type="Proteomes" id="UP000193922"/>
    </source>
</evidence>
<dbReference type="Proteomes" id="UP000193922">
    <property type="component" value="Unassembled WGS sequence"/>
</dbReference>
<accession>A0A1Y1W8Y4</accession>